<proteinExistence type="predicted"/>
<dbReference type="AlphaFoldDB" id="A0A9D4QL80"/>
<name>A0A9D4QL80_DREPO</name>
<accession>A0A9D4QL80</accession>
<evidence type="ECO:0000313" key="2">
    <source>
        <dbReference type="Proteomes" id="UP000828390"/>
    </source>
</evidence>
<sequence>MYCQRSSRQACEIWSAFKSGNILWSHQPIGKIFITRLTGWAGRCGATSSPD</sequence>
<reference evidence="1" key="2">
    <citation type="submission" date="2020-11" db="EMBL/GenBank/DDBJ databases">
        <authorList>
            <person name="McCartney M.A."/>
            <person name="Auch B."/>
            <person name="Kono T."/>
            <person name="Mallez S."/>
            <person name="Becker A."/>
            <person name="Gohl D.M."/>
            <person name="Silverstein K.A.T."/>
            <person name="Koren S."/>
            <person name="Bechman K.B."/>
            <person name="Herman A."/>
            <person name="Abrahante J.E."/>
            <person name="Garbe J."/>
        </authorList>
    </citation>
    <scope>NUCLEOTIDE SEQUENCE</scope>
    <source>
        <strain evidence="1">Duluth1</strain>
        <tissue evidence="1">Whole animal</tissue>
    </source>
</reference>
<comment type="caution">
    <text evidence="1">The sequence shown here is derived from an EMBL/GenBank/DDBJ whole genome shotgun (WGS) entry which is preliminary data.</text>
</comment>
<dbReference type="Proteomes" id="UP000828390">
    <property type="component" value="Unassembled WGS sequence"/>
</dbReference>
<reference evidence="1" key="1">
    <citation type="journal article" date="2019" name="bioRxiv">
        <title>The Genome of the Zebra Mussel, Dreissena polymorpha: A Resource for Invasive Species Research.</title>
        <authorList>
            <person name="McCartney M.A."/>
            <person name="Auch B."/>
            <person name="Kono T."/>
            <person name="Mallez S."/>
            <person name="Zhang Y."/>
            <person name="Obille A."/>
            <person name="Becker A."/>
            <person name="Abrahante J.E."/>
            <person name="Garbe J."/>
            <person name="Badalamenti J.P."/>
            <person name="Herman A."/>
            <person name="Mangelson H."/>
            <person name="Liachko I."/>
            <person name="Sullivan S."/>
            <person name="Sone E.D."/>
            <person name="Koren S."/>
            <person name="Silverstein K.A.T."/>
            <person name="Beckman K.B."/>
            <person name="Gohl D.M."/>
        </authorList>
    </citation>
    <scope>NUCLEOTIDE SEQUENCE</scope>
    <source>
        <strain evidence="1">Duluth1</strain>
        <tissue evidence="1">Whole animal</tissue>
    </source>
</reference>
<protein>
    <submittedName>
        <fullName evidence="1">Uncharacterized protein</fullName>
    </submittedName>
</protein>
<dbReference type="EMBL" id="JAIWYP010000004">
    <property type="protein sequence ID" value="KAH3835124.1"/>
    <property type="molecule type" value="Genomic_DNA"/>
</dbReference>
<organism evidence="1 2">
    <name type="scientific">Dreissena polymorpha</name>
    <name type="common">Zebra mussel</name>
    <name type="synonym">Mytilus polymorpha</name>
    <dbReference type="NCBI Taxonomy" id="45954"/>
    <lineage>
        <taxon>Eukaryota</taxon>
        <taxon>Metazoa</taxon>
        <taxon>Spiralia</taxon>
        <taxon>Lophotrochozoa</taxon>
        <taxon>Mollusca</taxon>
        <taxon>Bivalvia</taxon>
        <taxon>Autobranchia</taxon>
        <taxon>Heteroconchia</taxon>
        <taxon>Euheterodonta</taxon>
        <taxon>Imparidentia</taxon>
        <taxon>Neoheterodontei</taxon>
        <taxon>Myida</taxon>
        <taxon>Dreissenoidea</taxon>
        <taxon>Dreissenidae</taxon>
        <taxon>Dreissena</taxon>
    </lineage>
</organism>
<evidence type="ECO:0000313" key="1">
    <source>
        <dbReference type="EMBL" id="KAH3835124.1"/>
    </source>
</evidence>
<gene>
    <name evidence="1" type="ORF">DPMN_108467</name>
</gene>
<keyword evidence="2" id="KW-1185">Reference proteome</keyword>